<dbReference type="PRINTS" id="PR00625">
    <property type="entry name" value="JDOMAIN"/>
</dbReference>
<comment type="caution">
    <text evidence="11">The sequence shown here is derived from an EMBL/GenBank/DDBJ whole genome shotgun (WGS) entry which is preliminary data.</text>
</comment>
<dbReference type="GO" id="GO:0016020">
    <property type="term" value="C:membrane"/>
    <property type="evidence" value="ECO:0007669"/>
    <property type="project" value="UniProtKB-SubCell"/>
</dbReference>
<feature type="region of interest" description="Disordered" evidence="7">
    <location>
        <begin position="537"/>
        <end position="579"/>
    </location>
</feature>
<proteinExistence type="predicted"/>
<feature type="domain" description="Ig-like" evidence="10">
    <location>
        <begin position="730"/>
        <end position="827"/>
    </location>
</feature>
<dbReference type="Pfam" id="PF00226">
    <property type="entry name" value="DnaJ"/>
    <property type="match status" value="2"/>
</dbReference>
<feature type="transmembrane region" description="Helical" evidence="8">
    <location>
        <begin position="290"/>
        <end position="306"/>
    </location>
</feature>
<keyword evidence="5 8" id="KW-1133">Transmembrane helix</keyword>
<feature type="transmembrane region" description="Helical" evidence="8">
    <location>
        <begin position="947"/>
        <end position="969"/>
    </location>
</feature>
<dbReference type="SUPFAM" id="SSF46565">
    <property type="entry name" value="Chaperone J-domain"/>
    <property type="match status" value="2"/>
</dbReference>
<sequence length="978" mass="110707">MASLIVAYVLWLFGGIFGAHHFYLKRDRQAFVWIATLGGVCGLGWLRDIWHIPRYVRECARQYNTLDSDSFVSDTNNEYDYMYSRESDDDDVNYEFVRVGQGGFDTVWTTQARGRVKVSLARYAVMFVMGLNFGSLVTMLCPQSWLQSQRIQSIFDSFISPIAVALGVDIVANIGRLQAKFDWSLAGAYAGVLGVSRSASLQEIKARYRELVLLWHPDKQADPLKRTDAHKLLKPDFASIDLLSGLQTDRRDFSELLLNMANSTVAYILWFVFGFWGVHHFYLRRDRQAFVWWATLGGVLGLGWLRDYKHLPRYIKECREDDDAYNKKGSNRNRVVLSRFGNAPTVSRKVRYAGMLVMGLNFGTLVTLLCPRGWLQRRDELGKFVNLVMVPLAVATGVHLVANIGRLRARLLWPLGGAFVGVCGLWHQQEPTNVLLATILAAVSTSLGFTPKKIPKPRQGFCRRVSRLFWWGALYLLLWGSALYFNATVTVVNGRKVPLRDVIDDFFHSREWSDIKQVLRELWQNFKDWLKQMLDSKQQRRSREEHRKERRERREKEEEKQRRAHSTGPGAETDPYKILGVGRSASQTEIKARYRKLVLIWHPDKQTDPAQKQKSHVAFMKIQQAYETLTGKHKGNGPSADKITILGNTTLIADGTNVLNLTCLATDVYPKPRYTWLDSLCRDNYRGSTCSFRPQSHNDRDTVRCRASDTFRDFPVSVVKEVTLDLQYRAKVTKFTINGTSGSLTVNEQDNVTVIFTCNARGRPAPSVTLRKYNGELLNEDGNAPSDEHDKAVSSTLVGVTSEDMGSYTCTADNNFTSPEQDKVQLNVKTAPKGNETTTKDKPRELTETGLTFTVLAYPKPDTFVFTFYGNKLNPTLSSVPSGTFKVTRIVEDPSLPVVICSIKPLDVPHDRLGVYRVEVSNGLEGTYKYFFQVKHATLLSEGGDPFPYWAIIVICSILSLAAVGVAVARRVLKGKHT</sequence>
<keyword evidence="4 8" id="KW-0812">Transmembrane</keyword>
<dbReference type="InterPro" id="IPR001623">
    <property type="entry name" value="DnaJ_domain"/>
</dbReference>
<evidence type="ECO:0000256" key="8">
    <source>
        <dbReference type="SAM" id="Phobius"/>
    </source>
</evidence>
<dbReference type="SMART" id="SM00408">
    <property type="entry name" value="IGc2"/>
    <property type="match status" value="1"/>
</dbReference>
<keyword evidence="6 8" id="KW-0472">Membrane</keyword>
<comment type="function">
    <text evidence="1">May function as a co-chaperone.</text>
</comment>
<dbReference type="PANTHER" id="PTHR44733">
    <property type="entry name" value="DNAJ HOMOLOG SUBFAMILY C MEMBER 22"/>
    <property type="match status" value="1"/>
</dbReference>
<organism evidence="11 12">
    <name type="scientific">Batillaria attramentaria</name>
    <dbReference type="NCBI Taxonomy" id="370345"/>
    <lineage>
        <taxon>Eukaryota</taxon>
        <taxon>Metazoa</taxon>
        <taxon>Spiralia</taxon>
        <taxon>Lophotrochozoa</taxon>
        <taxon>Mollusca</taxon>
        <taxon>Gastropoda</taxon>
        <taxon>Caenogastropoda</taxon>
        <taxon>Sorbeoconcha</taxon>
        <taxon>Cerithioidea</taxon>
        <taxon>Batillariidae</taxon>
        <taxon>Batillaria</taxon>
    </lineage>
</organism>
<dbReference type="Pfam" id="PF05154">
    <property type="entry name" value="TM2"/>
    <property type="match status" value="2"/>
</dbReference>
<dbReference type="PANTHER" id="PTHR44733:SF1">
    <property type="entry name" value="DNAJ HOMOLOG SUBFAMILY C MEMBER 22"/>
    <property type="match status" value="1"/>
</dbReference>
<dbReference type="InterPro" id="IPR003599">
    <property type="entry name" value="Ig_sub"/>
</dbReference>
<feature type="transmembrane region" description="Helical" evidence="8">
    <location>
        <begin position="158"/>
        <end position="175"/>
    </location>
</feature>
<feature type="domain" description="J" evidence="9">
    <location>
        <begin position="574"/>
        <end position="644"/>
    </location>
</feature>
<dbReference type="Gene3D" id="1.10.287.110">
    <property type="entry name" value="DnaJ domain"/>
    <property type="match status" value="2"/>
</dbReference>
<feature type="compositionally biased region" description="Basic and acidic residues" evidence="7">
    <location>
        <begin position="537"/>
        <end position="561"/>
    </location>
</feature>
<protein>
    <recommendedName>
        <fullName evidence="3">DnaJ homolog subfamily C member 22</fullName>
    </recommendedName>
</protein>
<dbReference type="Proteomes" id="UP001519460">
    <property type="component" value="Unassembled WGS sequence"/>
</dbReference>
<evidence type="ECO:0000313" key="11">
    <source>
        <dbReference type="EMBL" id="KAK7483494.1"/>
    </source>
</evidence>
<feature type="transmembrane region" description="Helical" evidence="8">
    <location>
        <begin position="28"/>
        <end position="46"/>
    </location>
</feature>
<feature type="non-terminal residue" evidence="11">
    <location>
        <position position="978"/>
    </location>
</feature>
<feature type="transmembrane region" description="Helical" evidence="8">
    <location>
        <begin position="409"/>
        <end position="427"/>
    </location>
</feature>
<dbReference type="CDD" id="cd06257">
    <property type="entry name" value="DnaJ"/>
    <property type="match status" value="2"/>
</dbReference>
<feature type="domain" description="J" evidence="9">
    <location>
        <begin position="188"/>
        <end position="257"/>
    </location>
</feature>
<dbReference type="PROSITE" id="PS50835">
    <property type="entry name" value="IG_LIKE"/>
    <property type="match status" value="2"/>
</dbReference>
<dbReference type="SMART" id="SM00271">
    <property type="entry name" value="DnaJ"/>
    <property type="match status" value="2"/>
</dbReference>
<evidence type="ECO:0000256" key="6">
    <source>
        <dbReference type="ARBA" id="ARBA00023136"/>
    </source>
</evidence>
<keyword evidence="12" id="KW-1185">Reference proteome</keyword>
<feature type="domain" description="Ig-like" evidence="10">
    <location>
        <begin position="638"/>
        <end position="723"/>
    </location>
</feature>
<dbReference type="InterPro" id="IPR013783">
    <property type="entry name" value="Ig-like_fold"/>
</dbReference>
<feature type="transmembrane region" description="Helical" evidence="8">
    <location>
        <begin position="469"/>
        <end position="487"/>
    </location>
</feature>
<feature type="transmembrane region" description="Helical" evidence="8">
    <location>
        <begin position="123"/>
        <end position="146"/>
    </location>
</feature>
<dbReference type="SUPFAM" id="SSF48726">
    <property type="entry name" value="Immunoglobulin"/>
    <property type="match status" value="2"/>
</dbReference>
<comment type="subcellular location">
    <subcellularLocation>
        <location evidence="2">Membrane</location>
        <topology evidence="2">Multi-pass membrane protein</topology>
    </subcellularLocation>
</comment>
<dbReference type="Pfam" id="PF13927">
    <property type="entry name" value="Ig_3"/>
    <property type="match status" value="1"/>
</dbReference>
<reference evidence="11 12" key="1">
    <citation type="journal article" date="2023" name="Sci. Data">
        <title>Genome assembly of the Korean intertidal mud-creeper Batillaria attramentaria.</title>
        <authorList>
            <person name="Patra A.K."/>
            <person name="Ho P.T."/>
            <person name="Jun S."/>
            <person name="Lee S.J."/>
            <person name="Kim Y."/>
            <person name="Won Y.J."/>
        </authorList>
    </citation>
    <scope>NUCLEOTIDE SEQUENCE [LARGE SCALE GENOMIC DNA]</scope>
    <source>
        <strain evidence="11">Wonlab-2016</strain>
    </source>
</reference>
<dbReference type="InterPro" id="IPR003598">
    <property type="entry name" value="Ig_sub2"/>
</dbReference>
<dbReference type="EMBL" id="JACVVK020000226">
    <property type="protein sequence ID" value="KAK7483494.1"/>
    <property type="molecule type" value="Genomic_DNA"/>
</dbReference>
<dbReference type="InterPro" id="IPR036179">
    <property type="entry name" value="Ig-like_dom_sf"/>
</dbReference>
<dbReference type="InterPro" id="IPR007829">
    <property type="entry name" value="TM2"/>
</dbReference>
<dbReference type="AlphaFoldDB" id="A0ABD0K8S4"/>
<feature type="transmembrane region" description="Helical" evidence="8">
    <location>
        <begin position="433"/>
        <end position="449"/>
    </location>
</feature>
<evidence type="ECO:0000259" key="10">
    <source>
        <dbReference type="PROSITE" id="PS50835"/>
    </source>
</evidence>
<gene>
    <name evidence="11" type="ORF">BaRGS_00025293</name>
</gene>
<evidence type="ECO:0000256" key="3">
    <source>
        <dbReference type="ARBA" id="ARBA00020945"/>
    </source>
</evidence>
<dbReference type="Gene3D" id="2.60.40.10">
    <property type="entry name" value="Immunoglobulins"/>
    <property type="match status" value="2"/>
</dbReference>
<accession>A0ABD0K8S4</accession>
<evidence type="ECO:0000313" key="12">
    <source>
        <dbReference type="Proteomes" id="UP001519460"/>
    </source>
</evidence>
<dbReference type="SMART" id="SM00409">
    <property type="entry name" value="IG"/>
    <property type="match status" value="1"/>
</dbReference>
<feature type="transmembrane region" description="Helical" evidence="8">
    <location>
        <begin position="352"/>
        <end position="375"/>
    </location>
</feature>
<evidence type="ECO:0000256" key="4">
    <source>
        <dbReference type="ARBA" id="ARBA00022692"/>
    </source>
</evidence>
<evidence type="ECO:0000256" key="2">
    <source>
        <dbReference type="ARBA" id="ARBA00004141"/>
    </source>
</evidence>
<feature type="transmembrane region" description="Helical" evidence="8">
    <location>
        <begin position="381"/>
        <end position="402"/>
    </location>
</feature>
<dbReference type="InterPro" id="IPR036869">
    <property type="entry name" value="J_dom_sf"/>
</dbReference>
<evidence type="ECO:0000256" key="5">
    <source>
        <dbReference type="ARBA" id="ARBA00022989"/>
    </source>
</evidence>
<feature type="transmembrane region" description="Helical" evidence="8">
    <location>
        <begin position="256"/>
        <end position="278"/>
    </location>
</feature>
<name>A0ABD0K8S4_9CAEN</name>
<evidence type="ECO:0000256" key="7">
    <source>
        <dbReference type="SAM" id="MobiDB-lite"/>
    </source>
</evidence>
<evidence type="ECO:0000259" key="9">
    <source>
        <dbReference type="PROSITE" id="PS50076"/>
    </source>
</evidence>
<dbReference type="PROSITE" id="PS50076">
    <property type="entry name" value="DNAJ_2"/>
    <property type="match status" value="2"/>
</dbReference>
<dbReference type="InterPro" id="IPR007110">
    <property type="entry name" value="Ig-like_dom"/>
</dbReference>
<evidence type="ECO:0000256" key="1">
    <source>
        <dbReference type="ARBA" id="ARBA00002080"/>
    </source>
</evidence>